<reference evidence="2" key="1">
    <citation type="journal article" date="2023" name="Mol. Phylogenet. Evol.">
        <title>Genome-scale phylogeny and comparative genomics of the fungal order Sordariales.</title>
        <authorList>
            <person name="Hensen N."/>
            <person name="Bonometti L."/>
            <person name="Westerberg I."/>
            <person name="Brannstrom I.O."/>
            <person name="Guillou S."/>
            <person name="Cros-Aarteil S."/>
            <person name="Calhoun S."/>
            <person name="Haridas S."/>
            <person name="Kuo A."/>
            <person name="Mondo S."/>
            <person name="Pangilinan J."/>
            <person name="Riley R."/>
            <person name="LaButti K."/>
            <person name="Andreopoulos B."/>
            <person name="Lipzen A."/>
            <person name="Chen C."/>
            <person name="Yan M."/>
            <person name="Daum C."/>
            <person name="Ng V."/>
            <person name="Clum A."/>
            <person name="Steindorff A."/>
            <person name="Ohm R.A."/>
            <person name="Martin F."/>
            <person name="Silar P."/>
            <person name="Natvig D.O."/>
            <person name="Lalanne C."/>
            <person name="Gautier V."/>
            <person name="Ament-Velasquez S.L."/>
            <person name="Kruys A."/>
            <person name="Hutchinson M.I."/>
            <person name="Powell A.J."/>
            <person name="Barry K."/>
            <person name="Miller A.N."/>
            <person name="Grigoriev I.V."/>
            <person name="Debuchy R."/>
            <person name="Gladieux P."/>
            <person name="Hiltunen Thoren M."/>
            <person name="Johannesson H."/>
        </authorList>
    </citation>
    <scope>NUCLEOTIDE SEQUENCE</scope>
    <source>
        <strain evidence="2">CBS 314.62</strain>
    </source>
</reference>
<comment type="caution">
    <text evidence="2">The sequence shown here is derived from an EMBL/GenBank/DDBJ whole genome shotgun (WGS) entry which is preliminary data.</text>
</comment>
<reference evidence="2" key="2">
    <citation type="submission" date="2023-06" db="EMBL/GenBank/DDBJ databases">
        <authorList>
            <consortium name="Lawrence Berkeley National Laboratory"/>
            <person name="Haridas S."/>
            <person name="Hensen N."/>
            <person name="Bonometti L."/>
            <person name="Westerberg I."/>
            <person name="Brannstrom I.O."/>
            <person name="Guillou S."/>
            <person name="Cros-Aarteil S."/>
            <person name="Calhoun S."/>
            <person name="Kuo A."/>
            <person name="Mondo S."/>
            <person name="Pangilinan J."/>
            <person name="Riley R."/>
            <person name="Labutti K."/>
            <person name="Andreopoulos B."/>
            <person name="Lipzen A."/>
            <person name="Chen C."/>
            <person name="Yanf M."/>
            <person name="Daum C."/>
            <person name="Ng V."/>
            <person name="Clum A."/>
            <person name="Steindorff A."/>
            <person name="Ohm R."/>
            <person name="Martin F."/>
            <person name="Silar P."/>
            <person name="Natvig D."/>
            <person name="Lalanne C."/>
            <person name="Gautier V."/>
            <person name="Ament-Velasquez S.L."/>
            <person name="Kruys A."/>
            <person name="Hutchinson M.I."/>
            <person name="Powell A.J."/>
            <person name="Barry K."/>
            <person name="Miller A.N."/>
            <person name="Grigoriev I.V."/>
            <person name="Debuchy R."/>
            <person name="Gladieux P."/>
            <person name="Thoren M.H."/>
            <person name="Johannesson H."/>
        </authorList>
    </citation>
    <scope>NUCLEOTIDE SEQUENCE</scope>
    <source>
        <strain evidence="2">CBS 314.62</strain>
    </source>
</reference>
<evidence type="ECO:0000313" key="3">
    <source>
        <dbReference type="Proteomes" id="UP001270362"/>
    </source>
</evidence>
<name>A0AAE1CCX7_9PEZI</name>
<organism evidence="2 3">
    <name type="scientific">Podospora appendiculata</name>
    <dbReference type="NCBI Taxonomy" id="314037"/>
    <lineage>
        <taxon>Eukaryota</taxon>
        <taxon>Fungi</taxon>
        <taxon>Dikarya</taxon>
        <taxon>Ascomycota</taxon>
        <taxon>Pezizomycotina</taxon>
        <taxon>Sordariomycetes</taxon>
        <taxon>Sordariomycetidae</taxon>
        <taxon>Sordariales</taxon>
        <taxon>Podosporaceae</taxon>
        <taxon>Podospora</taxon>
    </lineage>
</organism>
<gene>
    <name evidence="2" type="ORF">B0T22DRAFT_480253</name>
</gene>
<feature type="chain" id="PRO_5042241770" evidence="1">
    <location>
        <begin position="19"/>
        <end position="179"/>
    </location>
</feature>
<evidence type="ECO:0000256" key="1">
    <source>
        <dbReference type="SAM" id="SignalP"/>
    </source>
</evidence>
<protein>
    <submittedName>
        <fullName evidence="2">Uncharacterized protein</fullName>
    </submittedName>
</protein>
<evidence type="ECO:0000313" key="2">
    <source>
        <dbReference type="EMBL" id="KAK3689026.1"/>
    </source>
</evidence>
<dbReference type="EMBL" id="JAULSO010000002">
    <property type="protein sequence ID" value="KAK3689026.1"/>
    <property type="molecule type" value="Genomic_DNA"/>
</dbReference>
<dbReference type="Proteomes" id="UP001270362">
    <property type="component" value="Unassembled WGS sequence"/>
</dbReference>
<dbReference type="AlphaFoldDB" id="A0AAE1CCX7"/>
<proteinExistence type="predicted"/>
<keyword evidence="3" id="KW-1185">Reference proteome</keyword>
<keyword evidence="1" id="KW-0732">Signal</keyword>
<sequence>MKTSMLALLATAAVVVFATPMPVASGAGEPLADGLYVWETDEAGNTSVEFTPHADILNATAEGVWERSVLEPRGSGCHATRMVSSSTTDKANAGLLNSVVGTFITLGKKGKKSYVVGDAVSFLCSSGGASKPKSSIAGTWDWIKRVKCGVDHLGYGDVQEGTGGMVAGYTFNGDKFCGF</sequence>
<feature type="signal peptide" evidence="1">
    <location>
        <begin position="1"/>
        <end position="18"/>
    </location>
</feature>
<accession>A0AAE1CCX7</accession>